<dbReference type="InterPro" id="IPR000352">
    <property type="entry name" value="Pep_chain_release_fac_I"/>
</dbReference>
<dbReference type="PANTHER" id="PTHR43804">
    <property type="entry name" value="LD18447P"/>
    <property type="match status" value="1"/>
</dbReference>
<dbReference type="SUPFAM" id="SSF75620">
    <property type="entry name" value="Release factor"/>
    <property type="match status" value="1"/>
</dbReference>
<dbReference type="RefSeq" id="WP_380897248.1">
    <property type="nucleotide sequence ID" value="NZ_JBHTKY010000020.1"/>
</dbReference>
<gene>
    <name evidence="3" type="primary">prfH</name>
    <name evidence="3" type="ORF">ACFQ2C_12960</name>
</gene>
<reference evidence="4" key="1">
    <citation type="journal article" date="2019" name="Int. J. Syst. Evol. Microbiol.">
        <title>The Global Catalogue of Microorganisms (GCM) 10K type strain sequencing project: providing services to taxonomists for standard genome sequencing and annotation.</title>
        <authorList>
            <consortium name="The Broad Institute Genomics Platform"/>
            <consortium name="The Broad Institute Genome Sequencing Center for Infectious Disease"/>
            <person name="Wu L."/>
            <person name="Ma J."/>
        </authorList>
    </citation>
    <scope>NUCLEOTIDE SEQUENCE [LARGE SCALE GENOMIC DNA]</scope>
    <source>
        <strain evidence="4">CCUG 52468</strain>
    </source>
</reference>
<protein>
    <submittedName>
        <fullName evidence="3">Peptide chain release factor H</fullName>
    </submittedName>
</protein>
<dbReference type="Pfam" id="PF00472">
    <property type="entry name" value="RF-1"/>
    <property type="match status" value="1"/>
</dbReference>
<proteinExistence type="inferred from homology"/>
<sequence length="207" mass="23593">MEKIIEISSGRGPKECCLAVQHVFQKIQKEAEVLDLKIIINEKDVQDPFPSSVKFKIVGKNGPQLISRWLGVVLWICRSPFRPNHPRKNWFVEVLELDPLEENVGLSEEDVQFQTMRSSGAGGQHVNKVSSAVRAIHLPSGHSVQVMDSRSQLQNKQLALKRLSDLLESDNKQGEALYNKKRWNDQVNIDRGNPVLIFEGDKFKERK</sequence>
<comment type="similarity">
    <text evidence="1">Belongs to the prokaryotic/mitochondrial release factor family.</text>
</comment>
<dbReference type="NCBIfam" id="TIGR03072">
    <property type="entry name" value="release_prfH"/>
    <property type="match status" value="1"/>
</dbReference>
<comment type="caution">
    <text evidence="3">The sequence shown here is derived from an EMBL/GenBank/DDBJ whole genome shotgun (WGS) entry which is preliminary data.</text>
</comment>
<organism evidence="3 4">
    <name type="scientific">Sphingobacterium daejeonense</name>
    <dbReference type="NCBI Taxonomy" id="371142"/>
    <lineage>
        <taxon>Bacteria</taxon>
        <taxon>Pseudomonadati</taxon>
        <taxon>Bacteroidota</taxon>
        <taxon>Sphingobacteriia</taxon>
        <taxon>Sphingobacteriales</taxon>
        <taxon>Sphingobacteriaceae</taxon>
        <taxon>Sphingobacterium</taxon>
    </lineage>
</organism>
<name>A0ABW3RNI3_9SPHI</name>
<dbReference type="InterPro" id="IPR045853">
    <property type="entry name" value="Pep_chain_release_fac_I_sf"/>
</dbReference>
<accession>A0ABW3RNI3</accession>
<dbReference type="Gene3D" id="3.30.160.20">
    <property type="match status" value="1"/>
</dbReference>
<feature type="domain" description="Prokaryotic-type class I peptide chain release factors" evidence="2">
    <location>
        <begin position="117"/>
        <end position="133"/>
    </location>
</feature>
<dbReference type="InterPro" id="IPR050057">
    <property type="entry name" value="Prokaryotic/Mito_RF"/>
</dbReference>
<dbReference type="PROSITE" id="PS00745">
    <property type="entry name" value="RF_PROK_I"/>
    <property type="match status" value="1"/>
</dbReference>
<dbReference type="EMBL" id="JBHTKY010000020">
    <property type="protein sequence ID" value="MFD1166517.1"/>
    <property type="molecule type" value="Genomic_DNA"/>
</dbReference>
<evidence type="ECO:0000256" key="1">
    <source>
        <dbReference type="ARBA" id="ARBA00010835"/>
    </source>
</evidence>
<evidence type="ECO:0000313" key="4">
    <source>
        <dbReference type="Proteomes" id="UP001597205"/>
    </source>
</evidence>
<evidence type="ECO:0000313" key="3">
    <source>
        <dbReference type="EMBL" id="MFD1166517.1"/>
    </source>
</evidence>
<dbReference type="PANTHER" id="PTHR43804:SF9">
    <property type="entry name" value="PEPTIDE CHAIN RELEASE FACTOR HOMOLOG-RELATED"/>
    <property type="match status" value="1"/>
</dbReference>
<keyword evidence="4" id="KW-1185">Reference proteome</keyword>
<dbReference type="InterPro" id="IPR017509">
    <property type="entry name" value="PrfH"/>
</dbReference>
<dbReference type="Proteomes" id="UP001597205">
    <property type="component" value="Unassembled WGS sequence"/>
</dbReference>
<evidence type="ECO:0000259" key="2">
    <source>
        <dbReference type="PROSITE" id="PS00745"/>
    </source>
</evidence>